<gene>
    <name evidence="2" type="ORF">ABZ921_00855</name>
</gene>
<dbReference type="Proteomes" id="UP001551176">
    <property type="component" value="Unassembled WGS sequence"/>
</dbReference>
<comment type="caution">
    <text evidence="2">The sequence shown here is derived from an EMBL/GenBank/DDBJ whole genome shotgun (WGS) entry which is preliminary data.</text>
</comment>
<sequence length="94" mass="10118">MDGAKPVQVLFTPDEYAALLRHANRLGLPVAEFIHRTVTVRADESPGPCQTSDTRRGAAVPPVQRDLGPDGAPALRRFLDTLAASGDVEEQQGR</sequence>
<evidence type="ECO:0000313" key="2">
    <source>
        <dbReference type="EMBL" id="MEU6819146.1"/>
    </source>
</evidence>
<dbReference type="RefSeq" id="WP_359343083.1">
    <property type="nucleotide sequence ID" value="NZ_JBEYXV010000001.1"/>
</dbReference>
<feature type="region of interest" description="Disordered" evidence="1">
    <location>
        <begin position="42"/>
        <end position="72"/>
    </location>
</feature>
<keyword evidence="3" id="KW-1185">Reference proteome</keyword>
<name>A0ABV3BDU6_9ACTN</name>
<organism evidence="2 3">
    <name type="scientific">Streptomyces atriruber</name>
    <dbReference type="NCBI Taxonomy" id="545121"/>
    <lineage>
        <taxon>Bacteria</taxon>
        <taxon>Bacillati</taxon>
        <taxon>Actinomycetota</taxon>
        <taxon>Actinomycetes</taxon>
        <taxon>Kitasatosporales</taxon>
        <taxon>Streptomycetaceae</taxon>
        <taxon>Streptomyces</taxon>
    </lineage>
</organism>
<protein>
    <recommendedName>
        <fullName evidence="4">CopG family transcriptional regulator</fullName>
    </recommendedName>
</protein>
<evidence type="ECO:0000256" key="1">
    <source>
        <dbReference type="SAM" id="MobiDB-lite"/>
    </source>
</evidence>
<accession>A0ABV3BDU6</accession>
<evidence type="ECO:0008006" key="4">
    <source>
        <dbReference type="Google" id="ProtNLM"/>
    </source>
</evidence>
<dbReference type="EMBL" id="JBEYXV010000001">
    <property type="protein sequence ID" value="MEU6819146.1"/>
    <property type="molecule type" value="Genomic_DNA"/>
</dbReference>
<evidence type="ECO:0000313" key="3">
    <source>
        <dbReference type="Proteomes" id="UP001551176"/>
    </source>
</evidence>
<reference evidence="2 3" key="1">
    <citation type="submission" date="2024-06" db="EMBL/GenBank/DDBJ databases">
        <title>The Natural Products Discovery Center: Release of the First 8490 Sequenced Strains for Exploring Actinobacteria Biosynthetic Diversity.</title>
        <authorList>
            <person name="Kalkreuter E."/>
            <person name="Kautsar S.A."/>
            <person name="Yang D."/>
            <person name="Bader C.D."/>
            <person name="Teijaro C.N."/>
            <person name="Fluegel L."/>
            <person name="Davis C.M."/>
            <person name="Simpson J.R."/>
            <person name="Lauterbach L."/>
            <person name="Steele A.D."/>
            <person name="Gui C."/>
            <person name="Meng S."/>
            <person name="Li G."/>
            <person name="Viehrig K."/>
            <person name="Ye F."/>
            <person name="Su P."/>
            <person name="Kiefer A.F."/>
            <person name="Nichols A."/>
            <person name="Cepeda A.J."/>
            <person name="Yan W."/>
            <person name="Fan B."/>
            <person name="Jiang Y."/>
            <person name="Adhikari A."/>
            <person name="Zheng C.-J."/>
            <person name="Schuster L."/>
            <person name="Cowan T.M."/>
            <person name="Smanski M.J."/>
            <person name="Chevrette M.G."/>
            <person name="De Carvalho L.P.S."/>
            <person name="Shen B."/>
        </authorList>
    </citation>
    <scope>NUCLEOTIDE SEQUENCE [LARGE SCALE GENOMIC DNA]</scope>
    <source>
        <strain evidence="2 3">NPDC046838</strain>
    </source>
</reference>
<proteinExistence type="predicted"/>